<evidence type="ECO:0000256" key="5">
    <source>
        <dbReference type="ARBA" id="ARBA00016318"/>
    </source>
</evidence>
<organism evidence="15 16">
    <name type="scientific">Paenibacillus allorhizoplanae</name>
    <dbReference type="NCBI Taxonomy" id="2905648"/>
    <lineage>
        <taxon>Bacteria</taxon>
        <taxon>Bacillati</taxon>
        <taxon>Bacillota</taxon>
        <taxon>Bacilli</taxon>
        <taxon>Bacillales</taxon>
        <taxon>Paenibacillaceae</taxon>
        <taxon>Paenibacillus</taxon>
    </lineage>
</organism>
<dbReference type="GO" id="GO:0016829">
    <property type="term" value="F:lyase activity"/>
    <property type="evidence" value="ECO:0007669"/>
    <property type="project" value="UniProtKB-KW"/>
</dbReference>
<comment type="subunit">
    <text evidence="3">Heterodimer of HisH and HisF.</text>
</comment>
<comment type="function">
    <text evidence="9">IGPS catalyzes the conversion of PRFAR and glutamine to IGP, AICAR and glutamate. The HisF subunit catalyzes the cyclization activity that produces IGP and AICAR from PRFAR using the ammonia provided by the HisH subunit.</text>
</comment>
<evidence type="ECO:0000256" key="10">
    <source>
        <dbReference type="ARBA" id="ARBA00030264"/>
    </source>
</evidence>
<dbReference type="Gene3D" id="3.20.20.70">
    <property type="entry name" value="Aldolase class I"/>
    <property type="match status" value="1"/>
</dbReference>
<dbReference type="InterPro" id="IPR050064">
    <property type="entry name" value="IGPS_HisA/HisF"/>
</dbReference>
<evidence type="ECO:0000256" key="11">
    <source>
        <dbReference type="ARBA" id="ARBA00031409"/>
    </source>
</evidence>
<evidence type="ECO:0000313" key="16">
    <source>
        <dbReference type="Proteomes" id="UP000838821"/>
    </source>
</evidence>
<protein>
    <recommendedName>
        <fullName evidence="5">Imidazole glycerol phosphate synthase subunit HisF</fullName>
        <ecNumber evidence="4">4.3.2.10</ecNumber>
    </recommendedName>
    <alternativeName>
        <fullName evidence="10">IGP synthase cyclase subunit</fullName>
    </alternativeName>
    <alternativeName>
        <fullName evidence="11">IGP synthase subunit HisF</fullName>
    </alternativeName>
    <alternativeName>
        <fullName evidence="12">ImGP synthase subunit HisF</fullName>
    </alternativeName>
</protein>
<proteinExistence type="inferred from homology"/>
<evidence type="ECO:0000313" key="15">
    <source>
        <dbReference type="EMBL" id="CAH1215771.1"/>
    </source>
</evidence>
<keyword evidence="7 14" id="KW-0368">Histidine biosynthesis</keyword>
<sequence>MSNIRLIARLDIKGPNLIKGIHLEGLRVLGDPQVFAQRYYEQGIDEIIYMDAVASLYERNNLTEIVKYTARNVFIPLTVGGGIRSVDDVYQLLRAGADKVAINTAATRNHELIKQISRKFGSQCMVLSIEAKKVGPQKWEVYTDNGRERTGIDVIEWVKRGEDLGAGEILLTSVDQEGTKKGFDVELVRQVSTSITIPVIASGGMGKVEHLVDVIREGKADAVAMADILHYDRSSLREIRDGAKRNGIELRSTL</sequence>
<keyword evidence="6 14" id="KW-0028">Amino-acid biosynthesis</keyword>
<evidence type="ECO:0000256" key="9">
    <source>
        <dbReference type="ARBA" id="ARBA00025475"/>
    </source>
</evidence>
<evidence type="ECO:0000256" key="8">
    <source>
        <dbReference type="ARBA" id="ARBA00023239"/>
    </source>
</evidence>
<comment type="similarity">
    <text evidence="2 14">Belongs to the HisA/HisF family.</text>
</comment>
<gene>
    <name evidence="15" type="primary">hisF_2</name>
    <name evidence="15" type="ORF">PAECIP111891_04309</name>
</gene>
<dbReference type="InterPro" id="IPR004651">
    <property type="entry name" value="HisF"/>
</dbReference>
<dbReference type="SUPFAM" id="SSF51366">
    <property type="entry name" value="Ribulose-phoshate binding barrel"/>
    <property type="match status" value="1"/>
</dbReference>
<reference evidence="15" key="1">
    <citation type="submission" date="2022-01" db="EMBL/GenBank/DDBJ databases">
        <authorList>
            <person name="Criscuolo A."/>
        </authorList>
    </citation>
    <scope>NUCLEOTIDE SEQUENCE</scope>
    <source>
        <strain evidence="15">CIP111891</strain>
    </source>
</reference>
<comment type="catalytic activity">
    <reaction evidence="13">
        <text>5-[(5-phospho-1-deoxy-D-ribulos-1-ylimino)methylamino]-1-(5-phospho-beta-D-ribosyl)imidazole-4-carboxamide + L-glutamine = D-erythro-1-(imidazol-4-yl)glycerol 3-phosphate + 5-amino-1-(5-phospho-beta-D-ribosyl)imidazole-4-carboxamide + L-glutamate + H(+)</text>
        <dbReference type="Rhea" id="RHEA:24793"/>
        <dbReference type="ChEBI" id="CHEBI:15378"/>
        <dbReference type="ChEBI" id="CHEBI:29985"/>
        <dbReference type="ChEBI" id="CHEBI:58278"/>
        <dbReference type="ChEBI" id="CHEBI:58359"/>
        <dbReference type="ChEBI" id="CHEBI:58475"/>
        <dbReference type="ChEBI" id="CHEBI:58525"/>
        <dbReference type="EC" id="4.3.2.10"/>
    </reaction>
</comment>
<comment type="pathway">
    <text evidence="1">Amino-acid biosynthesis; L-histidine biosynthesis; L-histidine from 5-phospho-alpha-D-ribose 1-diphosphate: step 5/9.</text>
</comment>
<keyword evidence="8 15" id="KW-0456">Lyase</keyword>
<evidence type="ECO:0000256" key="4">
    <source>
        <dbReference type="ARBA" id="ARBA00012809"/>
    </source>
</evidence>
<dbReference type="Proteomes" id="UP000838821">
    <property type="component" value="Unassembled WGS sequence"/>
</dbReference>
<evidence type="ECO:0000256" key="13">
    <source>
        <dbReference type="ARBA" id="ARBA00047838"/>
    </source>
</evidence>
<evidence type="ECO:0000256" key="1">
    <source>
        <dbReference type="ARBA" id="ARBA00005091"/>
    </source>
</evidence>
<evidence type="ECO:0000256" key="6">
    <source>
        <dbReference type="ARBA" id="ARBA00022605"/>
    </source>
</evidence>
<dbReference type="InterPro" id="IPR006062">
    <property type="entry name" value="His_biosynth"/>
</dbReference>
<evidence type="ECO:0000256" key="7">
    <source>
        <dbReference type="ARBA" id="ARBA00023102"/>
    </source>
</evidence>
<dbReference type="EMBL" id="CAKMMW010000014">
    <property type="protein sequence ID" value="CAH1215771.1"/>
    <property type="molecule type" value="Genomic_DNA"/>
</dbReference>
<name>A0ABM9CKV4_9BACL</name>
<keyword evidence="16" id="KW-1185">Reference proteome</keyword>
<dbReference type="RefSeq" id="WP_236290396.1">
    <property type="nucleotide sequence ID" value="NZ_CAKMMW010000014.1"/>
</dbReference>
<dbReference type="PANTHER" id="PTHR21235:SF2">
    <property type="entry name" value="IMIDAZOLE GLYCEROL PHOSPHATE SYNTHASE HISHF"/>
    <property type="match status" value="1"/>
</dbReference>
<evidence type="ECO:0000256" key="14">
    <source>
        <dbReference type="RuleBase" id="RU003657"/>
    </source>
</evidence>
<accession>A0ABM9CKV4</accession>
<evidence type="ECO:0000256" key="12">
    <source>
        <dbReference type="ARBA" id="ARBA00032401"/>
    </source>
</evidence>
<dbReference type="Pfam" id="PF00977">
    <property type="entry name" value="His_biosynth"/>
    <property type="match status" value="1"/>
</dbReference>
<comment type="caution">
    <text evidence="15">The sequence shown here is derived from an EMBL/GenBank/DDBJ whole genome shotgun (WGS) entry which is preliminary data.</text>
</comment>
<evidence type="ECO:0000256" key="2">
    <source>
        <dbReference type="ARBA" id="ARBA00009667"/>
    </source>
</evidence>
<dbReference type="InterPro" id="IPR013785">
    <property type="entry name" value="Aldolase_TIM"/>
</dbReference>
<evidence type="ECO:0000256" key="3">
    <source>
        <dbReference type="ARBA" id="ARBA00011152"/>
    </source>
</evidence>
<dbReference type="InterPro" id="IPR011060">
    <property type="entry name" value="RibuloseP-bd_barrel"/>
</dbReference>
<dbReference type="CDD" id="cd04731">
    <property type="entry name" value="HisF"/>
    <property type="match status" value="1"/>
</dbReference>
<dbReference type="EC" id="4.3.2.10" evidence="4"/>
<dbReference type="PANTHER" id="PTHR21235">
    <property type="entry name" value="IMIDAZOLE GLYCEROL PHOSPHATE SYNTHASE SUBUNIT HISF/H IGP SYNTHASE SUBUNIT HISF/H"/>
    <property type="match status" value="1"/>
</dbReference>